<dbReference type="RefSeq" id="WP_344485103.1">
    <property type="nucleotide sequence ID" value="NZ_BAAAQF010000005.1"/>
</dbReference>
<protein>
    <submittedName>
        <fullName evidence="3">Metallophosphoesterase family protein</fullName>
    </submittedName>
</protein>
<proteinExistence type="inferred from homology"/>
<dbReference type="PANTHER" id="PTHR42850">
    <property type="entry name" value="METALLOPHOSPHOESTERASE"/>
    <property type="match status" value="1"/>
</dbReference>
<organism evidence="3 4">
    <name type="scientific">Glycomyces endophyticus</name>
    <dbReference type="NCBI Taxonomy" id="480996"/>
    <lineage>
        <taxon>Bacteria</taxon>
        <taxon>Bacillati</taxon>
        <taxon>Actinomycetota</taxon>
        <taxon>Actinomycetes</taxon>
        <taxon>Glycomycetales</taxon>
        <taxon>Glycomycetaceae</taxon>
        <taxon>Glycomyces</taxon>
    </lineage>
</organism>
<comment type="caution">
    <text evidence="3">The sequence shown here is derived from an EMBL/GenBank/DDBJ whole genome shotgun (WGS) entry which is preliminary data.</text>
</comment>
<name>A0ABN2GM54_9ACTN</name>
<dbReference type="InterPro" id="IPR024654">
    <property type="entry name" value="Calcineurin-like_PHP_lpxH"/>
</dbReference>
<dbReference type="InterPro" id="IPR029052">
    <property type="entry name" value="Metallo-depent_PP-like"/>
</dbReference>
<comment type="similarity">
    <text evidence="1">Belongs to the metallophosphoesterase superfamily. YfcE family.</text>
</comment>
<dbReference type="PANTHER" id="PTHR42850:SF2">
    <property type="entry name" value="BLL5683 PROTEIN"/>
    <property type="match status" value="1"/>
</dbReference>
<dbReference type="InterPro" id="IPR011152">
    <property type="entry name" value="Pesterase_MJ0912"/>
</dbReference>
<reference evidence="3 4" key="1">
    <citation type="journal article" date="2019" name="Int. J. Syst. Evol. Microbiol.">
        <title>The Global Catalogue of Microorganisms (GCM) 10K type strain sequencing project: providing services to taxonomists for standard genome sequencing and annotation.</title>
        <authorList>
            <consortium name="The Broad Institute Genomics Platform"/>
            <consortium name="The Broad Institute Genome Sequencing Center for Infectious Disease"/>
            <person name="Wu L."/>
            <person name="Ma J."/>
        </authorList>
    </citation>
    <scope>NUCLEOTIDE SEQUENCE [LARGE SCALE GENOMIC DNA]</scope>
    <source>
        <strain evidence="3 4">JCM 16001</strain>
    </source>
</reference>
<dbReference type="SUPFAM" id="SSF56300">
    <property type="entry name" value="Metallo-dependent phosphatases"/>
    <property type="match status" value="1"/>
</dbReference>
<evidence type="ECO:0000259" key="2">
    <source>
        <dbReference type="Pfam" id="PF12850"/>
    </source>
</evidence>
<evidence type="ECO:0000313" key="3">
    <source>
        <dbReference type="EMBL" id="GAA1673290.1"/>
    </source>
</evidence>
<gene>
    <name evidence="3" type="ORF">GCM10009830_19480</name>
</gene>
<evidence type="ECO:0000256" key="1">
    <source>
        <dbReference type="ARBA" id="ARBA00008950"/>
    </source>
</evidence>
<accession>A0ABN2GM54</accession>
<sequence length="258" mass="28314">MSSSLQRIALLSDVHGNLTAFEAVLADIESRGISRIFNLGDTVGKGPRGSACVARSREWCEVHVQGNWEASLTNPAQMAGFPRGAWWRDELPEEQRTWLRDLPHSHDLLMSGRRIRVFHASAKSVYHRVFADHDEAEFAGMFANTEATGGGPVPDVVGYGDIHDPYLEADRQGRTLFNVGSVGNCLADPTPSYVILEGVPDAARPAPFSIQFVRVPYDRDAEIAVARRSGMPDADVWEVELRTGVYRAFQRPAAAPGA</sequence>
<dbReference type="Pfam" id="PF12850">
    <property type="entry name" value="Metallophos_2"/>
    <property type="match status" value="1"/>
</dbReference>
<dbReference type="PIRSF" id="PIRSF000883">
    <property type="entry name" value="Pesterase_MJ0912"/>
    <property type="match status" value="1"/>
</dbReference>
<keyword evidence="4" id="KW-1185">Reference proteome</keyword>
<evidence type="ECO:0000313" key="4">
    <source>
        <dbReference type="Proteomes" id="UP001499851"/>
    </source>
</evidence>
<feature type="domain" description="Calcineurin-like phosphoesterase" evidence="2">
    <location>
        <begin position="7"/>
        <end position="197"/>
    </location>
</feature>
<dbReference type="EMBL" id="BAAAQF010000005">
    <property type="protein sequence ID" value="GAA1673290.1"/>
    <property type="molecule type" value="Genomic_DNA"/>
</dbReference>
<dbReference type="InterPro" id="IPR050126">
    <property type="entry name" value="Ap4A_hydrolase"/>
</dbReference>
<dbReference type="Proteomes" id="UP001499851">
    <property type="component" value="Unassembled WGS sequence"/>
</dbReference>
<dbReference type="Gene3D" id="3.60.21.10">
    <property type="match status" value="1"/>
</dbReference>